<evidence type="ECO:0000256" key="3">
    <source>
        <dbReference type="ARBA" id="ARBA00022801"/>
    </source>
</evidence>
<dbReference type="GO" id="GO:0046872">
    <property type="term" value="F:metal ion binding"/>
    <property type="evidence" value="ECO:0007669"/>
    <property type="project" value="UniProtKB-KW"/>
</dbReference>
<dbReference type="AlphaFoldDB" id="A0A8W8MX32"/>
<protein>
    <recommendedName>
        <fullName evidence="11">Peptidase M12B domain-containing protein</fullName>
    </recommendedName>
</protein>
<feature type="binding site" evidence="8">
    <location>
        <position position="376"/>
    </location>
    <ligand>
        <name>Zn(2+)</name>
        <dbReference type="ChEBI" id="CHEBI:29105"/>
        <note>catalytic</note>
    </ligand>
</feature>
<keyword evidence="3" id="KW-0378">Hydrolase</keyword>
<feature type="active site" evidence="8">
    <location>
        <position position="373"/>
    </location>
</feature>
<dbReference type="OMA" id="CRAMFCR"/>
<evidence type="ECO:0000256" key="6">
    <source>
        <dbReference type="ARBA" id="ARBA00023157"/>
    </source>
</evidence>
<comment type="caution">
    <text evidence="8">Lacks conserved residue(s) required for the propagation of feature annotation.</text>
</comment>
<dbReference type="Gene3D" id="3.40.390.10">
    <property type="entry name" value="Collagenase (Catalytic Domain)"/>
    <property type="match status" value="1"/>
</dbReference>
<feature type="binding site" evidence="8">
    <location>
        <position position="382"/>
    </location>
    <ligand>
        <name>Zn(2+)</name>
        <dbReference type="ChEBI" id="CHEBI:29105"/>
        <note>catalytic</note>
    </ligand>
</feature>
<dbReference type="PANTHER" id="PTHR11905:SF159">
    <property type="entry name" value="ADAM METALLOPROTEASE"/>
    <property type="match status" value="1"/>
</dbReference>
<evidence type="ECO:0000259" key="11">
    <source>
        <dbReference type="PROSITE" id="PS50215"/>
    </source>
</evidence>
<dbReference type="EnsemblMetazoa" id="G3724.3">
    <property type="protein sequence ID" value="G3724.3:cds"/>
    <property type="gene ID" value="G3724"/>
</dbReference>
<keyword evidence="7" id="KW-0325">Glycoprotein</keyword>
<keyword evidence="9" id="KW-0472">Membrane</keyword>
<keyword evidence="1" id="KW-0645">Protease</keyword>
<dbReference type="Proteomes" id="UP000005408">
    <property type="component" value="Unassembled WGS sequence"/>
</dbReference>
<keyword evidence="9" id="KW-1133">Transmembrane helix</keyword>
<evidence type="ECO:0000256" key="2">
    <source>
        <dbReference type="ARBA" id="ARBA00022723"/>
    </source>
</evidence>
<keyword evidence="5" id="KW-0482">Metalloprotease</keyword>
<organism evidence="12 13">
    <name type="scientific">Magallana gigas</name>
    <name type="common">Pacific oyster</name>
    <name type="synonym">Crassostrea gigas</name>
    <dbReference type="NCBI Taxonomy" id="29159"/>
    <lineage>
        <taxon>Eukaryota</taxon>
        <taxon>Metazoa</taxon>
        <taxon>Spiralia</taxon>
        <taxon>Lophotrochozoa</taxon>
        <taxon>Mollusca</taxon>
        <taxon>Bivalvia</taxon>
        <taxon>Autobranchia</taxon>
        <taxon>Pteriomorphia</taxon>
        <taxon>Ostreida</taxon>
        <taxon>Ostreoidea</taxon>
        <taxon>Ostreidae</taxon>
        <taxon>Magallana</taxon>
    </lineage>
</organism>
<evidence type="ECO:0000256" key="1">
    <source>
        <dbReference type="ARBA" id="ARBA00022670"/>
    </source>
</evidence>
<accession>A0A8W8MX32</accession>
<dbReference type="GO" id="GO:0006509">
    <property type="term" value="P:membrane protein ectodomain proteolysis"/>
    <property type="evidence" value="ECO:0007669"/>
    <property type="project" value="TreeGrafter"/>
</dbReference>
<evidence type="ECO:0000256" key="4">
    <source>
        <dbReference type="ARBA" id="ARBA00022833"/>
    </source>
</evidence>
<dbReference type="OrthoDB" id="6134861at2759"/>
<evidence type="ECO:0000313" key="13">
    <source>
        <dbReference type="Proteomes" id="UP000005408"/>
    </source>
</evidence>
<evidence type="ECO:0000256" key="7">
    <source>
        <dbReference type="ARBA" id="ARBA00023180"/>
    </source>
</evidence>
<reference evidence="12" key="1">
    <citation type="submission" date="2022-08" db="UniProtKB">
        <authorList>
            <consortium name="EnsemblMetazoa"/>
        </authorList>
    </citation>
    <scope>IDENTIFICATION</scope>
    <source>
        <strain evidence="12">05x7-T-G4-1.051#20</strain>
    </source>
</reference>
<keyword evidence="6" id="KW-1015">Disulfide bond</keyword>
<dbReference type="PROSITE" id="PS50215">
    <property type="entry name" value="ADAM_MEPRO"/>
    <property type="match status" value="1"/>
</dbReference>
<dbReference type="Gene3D" id="3.40.1620.60">
    <property type="match status" value="1"/>
</dbReference>
<keyword evidence="13" id="KW-1185">Reference proteome</keyword>
<feature type="domain" description="Peptidase M12B" evidence="11">
    <location>
        <begin position="200"/>
        <end position="431"/>
    </location>
</feature>
<evidence type="ECO:0000256" key="9">
    <source>
        <dbReference type="SAM" id="Phobius"/>
    </source>
</evidence>
<keyword evidence="4 8" id="KW-0862">Zinc</keyword>
<feature type="transmembrane region" description="Helical" evidence="9">
    <location>
        <begin position="733"/>
        <end position="752"/>
    </location>
</feature>
<proteinExistence type="predicted"/>
<feature type="binding site" evidence="8">
    <location>
        <position position="372"/>
    </location>
    <ligand>
        <name>Zn(2+)</name>
        <dbReference type="ChEBI" id="CHEBI:29105"/>
        <note>catalytic</note>
    </ligand>
</feature>
<keyword evidence="10" id="KW-0732">Signal</keyword>
<dbReference type="SUPFAM" id="SSF55486">
    <property type="entry name" value="Metalloproteases ('zincins'), catalytic domain"/>
    <property type="match status" value="1"/>
</dbReference>
<dbReference type="Pfam" id="PF13688">
    <property type="entry name" value="Reprolysin_5"/>
    <property type="match status" value="1"/>
</dbReference>
<dbReference type="PANTHER" id="PTHR11905">
    <property type="entry name" value="ADAM A DISINTEGRIN AND METALLOPROTEASE DOMAIN"/>
    <property type="match status" value="1"/>
</dbReference>
<keyword evidence="9" id="KW-0812">Transmembrane</keyword>
<feature type="signal peptide" evidence="10">
    <location>
        <begin position="1"/>
        <end position="21"/>
    </location>
</feature>
<feature type="chain" id="PRO_5036459420" description="Peptidase M12B domain-containing protein" evidence="10">
    <location>
        <begin position="22"/>
        <end position="753"/>
    </location>
</feature>
<evidence type="ECO:0000256" key="10">
    <source>
        <dbReference type="SAM" id="SignalP"/>
    </source>
</evidence>
<dbReference type="InterPro" id="IPR041645">
    <property type="entry name" value="ADAMTS_CR_2"/>
</dbReference>
<dbReference type="Pfam" id="PF17771">
    <property type="entry name" value="ADAMTS_CR_2"/>
    <property type="match status" value="1"/>
</dbReference>
<keyword evidence="2 8" id="KW-0479">Metal-binding</keyword>
<dbReference type="InterPro" id="IPR001590">
    <property type="entry name" value="Peptidase_M12B"/>
</dbReference>
<evidence type="ECO:0000313" key="12">
    <source>
        <dbReference type="EnsemblMetazoa" id="G3724.3:cds"/>
    </source>
</evidence>
<dbReference type="GO" id="GO:0004222">
    <property type="term" value="F:metalloendopeptidase activity"/>
    <property type="evidence" value="ECO:0007669"/>
    <property type="project" value="InterPro"/>
</dbReference>
<evidence type="ECO:0000256" key="5">
    <source>
        <dbReference type="ARBA" id="ARBA00023049"/>
    </source>
</evidence>
<evidence type="ECO:0000256" key="8">
    <source>
        <dbReference type="PROSITE-ProRule" id="PRU00276"/>
    </source>
</evidence>
<name>A0A8W8MX32_MAGGI</name>
<dbReference type="InterPro" id="IPR024079">
    <property type="entry name" value="MetalloPept_cat_dom_sf"/>
</dbReference>
<sequence length="753" mass="84098">MPALALILKLSVLLDIIYVLAQKDEPTRVYMKTINAVGERDPPCSKPKVLTVSVVLTNGTIFYNLELQKRDQEPEGNKPVYSIRRTAAMRPSLVRETIAYQKSAMYTSSLEAELPIEVHCLQGGGEALYSFNGMFSRNSTRYSLLPGSGGSHTMTLVPRPPGRQHDYRMLPGDNNIKRIKESFNLQKMKSRSRRQITGTHVIDLLVVIDHGIYTDWYNRSVGSSQFAREQSAKSNIQTYYSHFLNEVDLRYQGMRATDLNFRVNVAAILLADRSDSYVWTEVKKEPGTPRELLNADEALKDFRSWINNSNDLPSHDHAILFTGYNLYTSDGFQKKLHTAGLAFIGSMCRGGGDSVSVVEDHGGFQNIATAAHEIGHSLGSLHDGENNACSPNDRFIMSSSENTNNMAPEKRTNQWHFSTCSINYFREFLTNSIRNGMTCLTSSLQVPSQSLVPPGQLYSPDDQCKLIWGPKSYLCRGSEFGNVGSICTAMYCRDPSSGNDCVLHTAARGTSCGNKKWCEEGVCTFSEKAPEIDESCALGDQPGIAFINKTCDELINELPQYCYKEKVRARCCSSCSKHYSWVAGCEYGDRVLGCKEFHCNMVNDPSVLTDCCNTCSYGALIPTTPSLDFSVRPFTTEEPTRHRPATCVDSADINGQSCQRYIAEQGRHSCYNTRLSAYCCQSCRAVLSVQIPDCPYGDRLPTFCSRQVNVTERWCRNFRPHCCDTCTDSAPRVFGSPFVFIAVAVLLFNLWLT</sequence>